<feature type="compositionally biased region" description="Low complexity" evidence="1">
    <location>
        <begin position="143"/>
        <end position="161"/>
    </location>
</feature>
<feature type="region of interest" description="Disordered" evidence="1">
    <location>
        <begin position="119"/>
        <end position="161"/>
    </location>
</feature>
<feature type="compositionally biased region" description="Pro residues" evidence="1">
    <location>
        <begin position="132"/>
        <end position="142"/>
    </location>
</feature>
<gene>
    <name evidence="2" type="ORF">P154DRAFT_312016</name>
</gene>
<proteinExistence type="predicted"/>
<accession>A0A6A5WFY4</accession>
<protein>
    <submittedName>
        <fullName evidence="2">Uncharacterized protein</fullName>
    </submittedName>
</protein>
<evidence type="ECO:0000313" key="2">
    <source>
        <dbReference type="EMBL" id="KAF1996546.1"/>
    </source>
</evidence>
<organism evidence="2 3">
    <name type="scientific">Amniculicola lignicola CBS 123094</name>
    <dbReference type="NCBI Taxonomy" id="1392246"/>
    <lineage>
        <taxon>Eukaryota</taxon>
        <taxon>Fungi</taxon>
        <taxon>Dikarya</taxon>
        <taxon>Ascomycota</taxon>
        <taxon>Pezizomycotina</taxon>
        <taxon>Dothideomycetes</taxon>
        <taxon>Pleosporomycetidae</taxon>
        <taxon>Pleosporales</taxon>
        <taxon>Amniculicolaceae</taxon>
        <taxon>Amniculicola</taxon>
    </lineage>
</organism>
<dbReference type="AlphaFoldDB" id="A0A6A5WFY4"/>
<evidence type="ECO:0000256" key="1">
    <source>
        <dbReference type="SAM" id="MobiDB-lite"/>
    </source>
</evidence>
<evidence type="ECO:0000313" key="3">
    <source>
        <dbReference type="Proteomes" id="UP000799779"/>
    </source>
</evidence>
<name>A0A6A5WFY4_9PLEO</name>
<keyword evidence="3" id="KW-1185">Reference proteome</keyword>
<reference evidence="2" key="1">
    <citation type="journal article" date="2020" name="Stud. Mycol.">
        <title>101 Dothideomycetes genomes: a test case for predicting lifestyles and emergence of pathogens.</title>
        <authorList>
            <person name="Haridas S."/>
            <person name="Albert R."/>
            <person name="Binder M."/>
            <person name="Bloem J."/>
            <person name="Labutti K."/>
            <person name="Salamov A."/>
            <person name="Andreopoulos B."/>
            <person name="Baker S."/>
            <person name="Barry K."/>
            <person name="Bills G."/>
            <person name="Bluhm B."/>
            <person name="Cannon C."/>
            <person name="Castanera R."/>
            <person name="Culley D."/>
            <person name="Daum C."/>
            <person name="Ezra D."/>
            <person name="Gonzalez J."/>
            <person name="Henrissat B."/>
            <person name="Kuo A."/>
            <person name="Liang C."/>
            <person name="Lipzen A."/>
            <person name="Lutzoni F."/>
            <person name="Magnuson J."/>
            <person name="Mondo S."/>
            <person name="Nolan M."/>
            <person name="Ohm R."/>
            <person name="Pangilinan J."/>
            <person name="Park H.-J."/>
            <person name="Ramirez L."/>
            <person name="Alfaro M."/>
            <person name="Sun H."/>
            <person name="Tritt A."/>
            <person name="Yoshinaga Y."/>
            <person name="Zwiers L.-H."/>
            <person name="Turgeon B."/>
            <person name="Goodwin S."/>
            <person name="Spatafora J."/>
            <person name="Crous P."/>
            <person name="Grigoriev I."/>
        </authorList>
    </citation>
    <scope>NUCLEOTIDE SEQUENCE</scope>
    <source>
        <strain evidence="2">CBS 123094</strain>
    </source>
</reference>
<dbReference type="Proteomes" id="UP000799779">
    <property type="component" value="Unassembled WGS sequence"/>
</dbReference>
<dbReference type="EMBL" id="ML977624">
    <property type="protein sequence ID" value="KAF1996546.1"/>
    <property type="molecule type" value="Genomic_DNA"/>
</dbReference>
<sequence length="161" mass="16664">MPILTTRPTLPLSILSGVRQDGCAGVRTACTVHRPSNRGSGVRAVELPSERPRALRASSRSFLLSAIDTPSIRPVPVQPIPPPALSSPAPHHRPSLLLLLRSSSTWLLLIAPLAPPGCPPPGIPTTLTCPPATSPRPGPSTPSTPAAAPAAQNPPASHRQS</sequence>